<gene>
    <name evidence="3" type="ordered locus">Caul_3022</name>
</gene>
<dbReference type="SMART" id="SM00966">
    <property type="entry name" value="SpoVT_AbrB"/>
    <property type="match status" value="1"/>
</dbReference>
<dbReference type="SUPFAM" id="SSF89447">
    <property type="entry name" value="AbrB/MazE/MraZ-like"/>
    <property type="match status" value="1"/>
</dbReference>
<reference evidence="3" key="1">
    <citation type="submission" date="2008-01" db="EMBL/GenBank/DDBJ databases">
        <title>Complete sequence of chromosome of Caulobacter sp. K31.</title>
        <authorList>
            <consortium name="US DOE Joint Genome Institute"/>
            <person name="Copeland A."/>
            <person name="Lucas S."/>
            <person name="Lapidus A."/>
            <person name="Barry K."/>
            <person name="Glavina del Rio T."/>
            <person name="Dalin E."/>
            <person name="Tice H."/>
            <person name="Pitluck S."/>
            <person name="Bruce D."/>
            <person name="Goodwin L."/>
            <person name="Thompson L.S."/>
            <person name="Brettin T."/>
            <person name="Detter J.C."/>
            <person name="Han C."/>
            <person name="Schmutz J."/>
            <person name="Larimer F."/>
            <person name="Land M."/>
            <person name="Hauser L."/>
            <person name="Kyrpides N."/>
            <person name="Kim E."/>
            <person name="Stephens C."/>
            <person name="Richardson P."/>
        </authorList>
    </citation>
    <scope>NUCLEOTIDE SEQUENCE [LARGE SCALE GENOMIC DNA]</scope>
    <source>
        <strain evidence="3">K31</strain>
    </source>
</reference>
<dbReference type="GO" id="GO:0003677">
    <property type="term" value="F:DNA binding"/>
    <property type="evidence" value="ECO:0007669"/>
    <property type="project" value="UniProtKB-UniRule"/>
</dbReference>
<evidence type="ECO:0000313" key="3">
    <source>
        <dbReference type="EMBL" id="ABZ72149.1"/>
    </source>
</evidence>
<dbReference type="EMBL" id="CP000927">
    <property type="protein sequence ID" value="ABZ72149.1"/>
    <property type="molecule type" value="Genomic_DNA"/>
</dbReference>
<evidence type="ECO:0000256" key="1">
    <source>
        <dbReference type="PROSITE-ProRule" id="PRU01076"/>
    </source>
</evidence>
<dbReference type="Gene3D" id="2.10.260.10">
    <property type="match status" value="1"/>
</dbReference>
<proteinExistence type="predicted"/>
<protein>
    <submittedName>
        <fullName evidence="3">SpoVT/AbrB domain protein</fullName>
    </submittedName>
</protein>
<dbReference type="InterPro" id="IPR037914">
    <property type="entry name" value="SpoVT-AbrB_sf"/>
</dbReference>
<organism evidence="3">
    <name type="scientific">Caulobacter sp. (strain K31)</name>
    <dbReference type="NCBI Taxonomy" id="366602"/>
    <lineage>
        <taxon>Bacteria</taxon>
        <taxon>Pseudomonadati</taxon>
        <taxon>Pseudomonadota</taxon>
        <taxon>Alphaproteobacteria</taxon>
        <taxon>Caulobacterales</taxon>
        <taxon>Caulobacteraceae</taxon>
        <taxon>Caulobacter</taxon>
    </lineage>
</organism>
<dbReference type="HOGENOM" id="CLU_158484_2_1_5"/>
<dbReference type="PROSITE" id="PS51740">
    <property type="entry name" value="SPOVT_ABRB"/>
    <property type="match status" value="1"/>
</dbReference>
<dbReference type="InterPro" id="IPR007159">
    <property type="entry name" value="SpoVT-AbrB_dom"/>
</dbReference>
<accession>B0T0S0</accession>
<feature type="domain" description="SpoVT-AbrB" evidence="2">
    <location>
        <begin position="6"/>
        <end position="52"/>
    </location>
</feature>
<dbReference type="eggNOG" id="COG2002">
    <property type="taxonomic scope" value="Bacteria"/>
</dbReference>
<sequence length="87" mass="9419">MEIAMAAELSVTAKGQITLKRSVLDHLGVRPGQKVEVDLLPNGRVELRPANTLRDVSAVFGVLKREGQRALTLEEMQQAIIAGARGE</sequence>
<name>B0T0S0_CAUSK</name>
<dbReference type="STRING" id="366602.Caul_3022"/>
<evidence type="ECO:0000259" key="2">
    <source>
        <dbReference type="PROSITE" id="PS51740"/>
    </source>
</evidence>
<dbReference type="KEGG" id="cak:Caul_3022"/>
<dbReference type="AlphaFoldDB" id="B0T0S0"/>
<keyword evidence="1" id="KW-0238">DNA-binding</keyword>